<evidence type="ECO:0000313" key="2">
    <source>
        <dbReference type="Proteomes" id="UP000616151"/>
    </source>
</evidence>
<organism evidence="1 2">
    <name type="scientific">Taklimakanibacter albus</name>
    <dbReference type="NCBI Taxonomy" id="2800327"/>
    <lineage>
        <taxon>Bacteria</taxon>
        <taxon>Pseudomonadati</taxon>
        <taxon>Pseudomonadota</taxon>
        <taxon>Alphaproteobacteria</taxon>
        <taxon>Hyphomicrobiales</taxon>
        <taxon>Aestuariivirgaceae</taxon>
        <taxon>Taklimakanibacter</taxon>
    </lineage>
</organism>
<proteinExistence type="predicted"/>
<evidence type="ECO:0000313" key="1">
    <source>
        <dbReference type="EMBL" id="MBK1868772.1"/>
    </source>
</evidence>
<reference evidence="1" key="1">
    <citation type="submission" date="2021-01" db="EMBL/GenBank/DDBJ databases">
        <authorList>
            <person name="Sun Q."/>
        </authorList>
    </citation>
    <scope>NUCLEOTIDE SEQUENCE</scope>
    <source>
        <strain evidence="1">YIM B02566</strain>
    </source>
</reference>
<dbReference type="Proteomes" id="UP000616151">
    <property type="component" value="Unassembled WGS sequence"/>
</dbReference>
<dbReference type="EMBL" id="JAENHL010000007">
    <property type="protein sequence ID" value="MBK1868772.1"/>
    <property type="molecule type" value="Genomic_DNA"/>
</dbReference>
<keyword evidence="2" id="KW-1185">Reference proteome</keyword>
<accession>A0ACC5R869</accession>
<name>A0ACC5R869_9HYPH</name>
<gene>
    <name evidence="1" type="ORF">JHL16_20615</name>
</gene>
<protein>
    <submittedName>
        <fullName evidence="1">Thiamine phosphate synthase</fullName>
    </submittedName>
</protein>
<sequence length="188" mass="20161">MAQPRLHLIVPETTGPHAVRCFAAACEAGDVASALAPGELVSLLLPTAHKHGVALLSLDEKHAQACDGIEVTERADYEHARKLLGPDKIIGALCGTSRHMAMDLAEAGADYVAFHQARLLPHDEPIIAWWTGLFEVPCIAADPVGPEGVAALLTQQPDFIRPPESIWTSPEEARRIVTELMQAISTTP</sequence>
<comment type="caution">
    <text evidence="1">The sequence shown here is derived from an EMBL/GenBank/DDBJ whole genome shotgun (WGS) entry which is preliminary data.</text>
</comment>